<evidence type="ECO:0000313" key="4">
    <source>
        <dbReference type="Proteomes" id="UP000032427"/>
    </source>
</evidence>
<name>A0A090IN73_9GAMM</name>
<dbReference type="HOGENOM" id="CLU_117647_0_0_6"/>
<feature type="signal peptide" evidence="1">
    <location>
        <begin position="1"/>
        <end position="20"/>
    </location>
</feature>
<dbReference type="EMBL" id="LN554846">
    <property type="protein sequence ID" value="CED71957.1"/>
    <property type="molecule type" value="Genomic_DNA"/>
</dbReference>
<proteinExistence type="predicted"/>
<organism evidence="3 4">
    <name type="scientific">Aliivibrio wodanis</name>
    <dbReference type="NCBI Taxonomy" id="80852"/>
    <lineage>
        <taxon>Bacteria</taxon>
        <taxon>Pseudomonadati</taxon>
        <taxon>Pseudomonadota</taxon>
        <taxon>Gammaproteobacteria</taxon>
        <taxon>Vibrionales</taxon>
        <taxon>Vibrionaceae</taxon>
        <taxon>Aliivibrio</taxon>
    </lineage>
</organism>
<keyword evidence="1" id="KW-0732">Signal</keyword>
<dbReference type="OrthoDB" id="5876564at2"/>
<dbReference type="Gene3D" id="3.30.160.670">
    <property type="match status" value="1"/>
</dbReference>
<evidence type="ECO:0000256" key="1">
    <source>
        <dbReference type="SAM" id="SignalP"/>
    </source>
</evidence>
<dbReference type="AlphaFoldDB" id="A0A090IN73"/>
<protein>
    <submittedName>
        <fullName evidence="3">Putative exported protein</fullName>
    </submittedName>
</protein>
<keyword evidence="4" id="KW-1185">Reference proteome</keyword>
<dbReference type="InterPro" id="IPR025411">
    <property type="entry name" value="DUF4136"/>
</dbReference>
<dbReference type="GeneID" id="28541468"/>
<feature type="domain" description="DUF4136" evidence="2">
    <location>
        <begin position="40"/>
        <end position="176"/>
    </location>
</feature>
<gene>
    <name evidence="3" type="ORF">AWOD_I_1892</name>
</gene>
<evidence type="ECO:0000313" key="3">
    <source>
        <dbReference type="EMBL" id="CED71957.1"/>
    </source>
</evidence>
<sequence>MKYLISFALLFFLNGCVSEAHQEKSTINIVTTGNITEVLSDKKSFTWHTTINANYLNSTLNNNEVEQQFILSLKHKLEQKGFTYIDNAIQADFYIGYGLGVDTKISDSQILNKTGLLAGLQPLDSEGNNKASIFIAIFLPSQLSPSWSALAQGYTNIEKSNQKEKAISELLNFMFNSLKNNT</sequence>
<feature type="chain" id="PRO_5001857876" evidence="1">
    <location>
        <begin position="21"/>
        <end position="182"/>
    </location>
</feature>
<accession>A0A090IN73</accession>
<dbReference type="Pfam" id="PF13590">
    <property type="entry name" value="DUF4136"/>
    <property type="match status" value="1"/>
</dbReference>
<evidence type="ECO:0000259" key="2">
    <source>
        <dbReference type="Pfam" id="PF13590"/>
    </source>
</evidence>
<dbReference type="Proteomes" id="UP000032427">
    <property type="component" value="Chromosome 1"/>
</dbReference>
<dbReference type="KEGG" id="awd:AWOD_I_1892"/>
<reference evidence="4" key="1">
    <citation type="submission" date="2014-09" db="EMBL/GenBank/DDBJ databases">
        <authorList>
            <person name="Hjerde E."/>
        </authorList>
    </citation>
    <scope>NUCLEOTIDE SEQUENCE [LARGE SCALE GENOMIC DNA]</scope>
    <source>
        <strain evidence="4">06/09/139</strain>
    </source>
</reference>
<dbReference type="PATRIC" id="fig|80852.17.peg.1956"/>